<feature type="chain" id="PRO_5012212608" description="DUF11 domain-containing protein" evidence="1">
    <location>
        <begin position="36"/>
        <end position="471"/>
    </location>
</feature>
<feature type="signal peptide" evidence="1">
    <location>
        <begin position="1"/>
        <end position="35"/>
    </location>
</feature>
<dbReference type="RefSeq" id="WP_073492877.1">
    <property type="nucleotide sequence ID" value="NZ_MPOH02000011.1"/>
</dbReference>
<gene>
    <name evidence="2" type="ORF">BM536_016495</name>
</gene>
<accession>A0A1V6MUF9</accession>
<dbReference type="EMBL" id="MPOH02000011">
    <property type="protein sequence ID" value="OQD55995.1"/>
    <property type="molecule type" value="Genomic_DNA"/>
</dbReference>
<sequence length="471" mass="49536">MTRLFTTTRRTRRALVPVLAASALLTLGTAGPAAADSDQLWTYSDPYELILPGAYEDGSAPERTVALQVSHDNIANPVGTGHLTVDAGELAAFVKITWPANCAADTSVTAVCDIPSLTGTDRVTAAELQVSALPDAPDGAVGTLRYTAVAGDLTSYPGETRVTVGNGPDLALSQSPRQDGVTPGTLISAPATLSNNGNRTAEGVLLRLSASRGLAYTERPANCEYLDTEVSTQALCVLDETLAPGDSITLANPLKARRNALYERYDYSVEPYSAEALEAARAGRTYTPGTGAELDPAPAQTPRTATATAAVPDLDPQDNSRSVIIHATNTADLKLNGSRVEGAVGETVRADITVKNRGPAWVASLGAGEPVATVDVRIPAGATVTARPDDCYALTADGEWVEEQLGAPRYRCTTPIYLNERATHTFPFDLRIDSATRSAAPVTIDNDQHEPPIRAYDPDLTNNSARIVVNG</sequence>
<dbReference type="STRING" id="114686.BM536_016495"/>
<keyword evidence="1" id="KW-0732">Signal</keyword>
<organism evidence="2 3">
    <name type="scientific">Streptomyces phaeoluteigriseus</name>
    <dbReference type="NCBI Taxonomy" id="114686"/>
    <lineage>
        <taxon>Bacteria</taxon>
        <taxon>Bacillati</taxon>
        <taxon>Actinomycetota</taxon>
        <taxon>Actinomycetes</taxon>
        <taxon>Kitasatosporales</taxon>
        <taxon>Streptomycetaceae</taxon>
        <taxon>Streptomyces</taxon>
        <taxon>Streptomyces aurantiacus group</taxon>
    </lineage>
</organism>
<dbReference type="AlphaFoldDB" id="A0A1V6MUF9"/>
<evidence type="ECO:0000313" key="2">
    <source>
        <dbReference type="EMBL" id="OQD55995.1"/>
    </source>
</evidence>
<dbReference type="Proteomes" id="UP000184286">
    <property type="component" value="Unassembled WGS sequence"/>
</dbReference>
<reference evidence="2 3" key="2">
    <citation type="submission" date="2017-02" db="EMBL/GenBank/DDBJ databases">
        <title>Draft genome sequence of Streptomyces phaeoluteigriseus type strain DSM41896.</title>
        <authorList>
            <person name="Salih T.S."/>
            <person name="Algora Gallardo L."/>
            <person name="Melo Santos T."/>
            <person name="Filgueira Martinez S."/>
            <person name="Herron P.R."/>
        </authorList>
    </citation>
    <scope>NUCLEOTIDE SEQUENCE [LARGE SCALE GENOMIC DNA]</scope>
    <source>
        <strain evidence="2 3">DSM 41896</strain>
    </source>
</reference>
<evidence type="ECO:0000313" key="3">
    <source>
        <dbReference type="Proteomes" id="UP000184286"/>
    </source>
</evidence>
<evidence type="ECO:0000256" key="1">
    <source>
        <dbReference type="SAM" id="SignalP"/>
    </source>
</evidence>
<evidence type="ECO:0008006" key="4">
    <source>
        <dbReference type="Google" id="ProtNLM"/>
    </source>
</evidence>
<proteinExistence type="predicted"/>
<name>A0A1V6MUF9_9ACTN</name>
<comment type="caution">
    <text evidence="2">The sequence shown here is derived from an EMBL/GenBank/DDBJ whole genome shotgun (WGS) entry which is preliminary data.</text>
</comment>
<protein>
    <recommendedName>
        <fullName evidence="4">DUF11 domain-containing protein</fullName>
    </recommendedName>
</protein>
<reference evidence="3" key="1">
    <citation type="submission" date="2016-11" db="EMBL/GenBank/DDBJ databases">
        <authorList>
            <person name="Schniete J.K."/>
            <person name="Salih T."/>
            <person name="Algora Gallardo L."/>
            <person name="Martinez Fernandez S."/>
            <person name="Herron P.R."/>
        </authorList>
    </citation>
    <scope>NUCLEOTIDE SEQUENCE [LARGE SCALE GENOMIC DNA]</scope>
    <source>
        <strain evidence="3">DSM 41896</strain>
    </source>
</reference>